<accession>A0A3B0ZR93</accession>
<dbReference type="NCBIfam" id="TIGR02532">
    <property type="entry name" value="IV_pilin_GFxxxE"/>
    <property type="match status" value="1"/>
</dbReference>
<dbReference type="Pfam" id="PF07963">
    <property type="entry name" value="N_methyl"/>
    <property type="match status" value="1"/>
</dbReference>
<sequence>MELPGPRIRLLPQQSGFSMLELLVVIIIISTLLGFAIEKLLKLQVQAERSAMQSIIGTLQSSIALTISEHIAKDRIPELKKYLNSNPMALLATTPVNYLGSFDRRPENPQPANWWYEQDSQTLVYYVLNQEYFSTDSKQKRQAKFKIMPVYDDNNNNGRFDRGDTLKGLRLAPLVKYHWSNKSIEPD</sequence>
<evidence type="ECO:0008006" key="3">
    <source>
        <dbReference type="Google" id="ProtNLM"/>
    </source>
</evidence>
<dbReference type="AlphaFoldDB" id="A0A3B0ZR93"/>
<dbReference type="Gene3D" id="3.30.700.10">
    <property type="entry name" value="Glycoprotein, Type 4 Pilin"/>
    <property type="match status" value="1"/>
</dbReference>
<gene>
    <name evidence="2" type="ORF">MNBD_GAMMA21-2768</name>
</gene>
<reference evidence="2" key="1">
    <citation type="submission" date="2018-06" db="EMBL/GenBank/DDBJ databases">
        <authorList>
            <person name="Zhirakovskaya E."/>
        </authorList>
    </citation>
    <scope>NUCLEOTIDE SEQUENCE</scope>
</reference>
<dbReference type="SUPFAM" id="SSF54523">
    <property type="entry name" value="Pili subunits"/>
    <property type="match status" value="1"/>
</dbReference>
<dbReference type="EMBL" id="UOFR01000013">
    <property type="protein sequence ID" value="VAW91720.1"/>
    <property type="molecule type" value="Genomic_DNA"/>
</dbReference>
<keyword evidence="1" id="KW-0472">Membrane</keyword>
<organism evidence="2">
    <name type="scientific">hydrothermal vent metagenome</name>
    <dbReference type="NCBI Taxonomy" id="652676"/>
    <lineage>
        <taxon>unclassified sequences</taxon>
        <taxon>metagenomes</taxon>
        <taxon>ecological metagenomes</taxon>
    </lineage>
</organism>
<dbReference type="InterPro" id="IPR045584">
    <property type="entry name" value="Pilin-like"/>
</dbReference>
<keyword evidence="1" id="KW-0812">Transmembrane</keyword>
<proteinExistence type="predicted"/>
<protein>
    <recommendedName>
        <fullName evidence="3">Type II secretion system protein GspG C-terminal domain-containing protein</fullName>
    </recommendedName>
</protein>
<dbReference type="InterPro" id="IPR012902">
    <property type="entry name" value="N_methyl_site"/>
</dbReference>
<keyword evidence="1" id="KW-1133">Transmembrane helix</keyword>
<evidence type="ECO:0000256" key="1">
    <source>
        <dbReference type="SAM" id="Phobius"/>
    </source>
</evidence>
<feature type="transmembrane region" description="Helical" evidence="1">
    <location>
        <begin position="20"/>
        <end position="41"/>
    </location>
</feature>
<name>A0A3B0ZR93_9ZZZZ</name>
<evidence type="ECO:0000313" key="2">
    <source>
        <dbReference type="EMBL" id="VAW91720.1"/>
    </source>
</evidence>